<dbReference type="InterPro" id="IPR050483">
    <property type="entry name" value="CoA-transferase_III_domain"/>
</dbReference>
<proteinExistence type="predicted"/>
<keyword evidence="3" id="KW-1185">Reference proteome</keyword>
<dbReference type="InterPro" id="IPR003673">
    <property type="entry name" value="CoA-Trfase_fam_III"/>
</dbReference>
<dbReference type="PANTHER" id="PTHR48207:SF4">
    <property type="entry name" value="BLL6097 PROTEIN"/>
    <property type="match status" value="1"/>
</dbReference>
<dbReference type="InterPro" id="IPR023606">
    <property type="entry name" value="CoA-Trfase_III_dom_1_sf"/>
</dbReference>
<dbReference type="PANTHER" id="PTHR48207">
    <property type="entry name" value="SUCCINATE--HYDROXYMETHYLGLUTARATE COA-TRANSFERASE"/>
    <property type="match status" value="1"/>
</dbReference>
<gene>
    <name evidence="2" type="ORF">V4C55_25375</name>
</gene>
<comment type="caution">
    <text evidence="2">The sequence shown here is derived from an EMBL/GenBank/DDBJ whole genome shotgun (WGS) entry which is preliminary data.</text>
</comment>
<dbReference type="InterPro" id="IPR044855">
    <property type="entry name" value="CoA-Trfase_III_dom3_sf"/>
</dbReference>
<dbReference type="SUPFAM" id="SSF89796">
    <property type="entry name" value="CoA-transferase family III (CaiB/BaiF)"/>
    <property type="match status" value="1"/>
</dbReference>
<accession>A0ABU9QIC6</accession>
<organism evidence="2 3">
    <name type="scientific">Paraburkholderia sabiae</name>
    <dbReference type="NCBI Taxonomy" id="273251"/>
    <lineage>
        <taxon>Bacteria</taxon>
        <taxon>Pseudomonadati</taxon>
        <taxon>Pseudomonadota</taxon>
        <taxon>Betaproteobacteria</taxon>
        <taxon>Burkholderiales</taxon>
        <taxon>Burkholderiaceae</taxon>
        <taxon>Paraburkholderia</taxon>
    </lineage>
</organism>
<dbReference type="RefSeq" id="WP_201656535.1">
    <property type="nucleotide sequence ID" value="NZ_CAJHCS010000025.1"/>
</dbReference>
<reference evidence="2 3" key="1">
    <citation type="submission" date="2024-01" db="EMBL/GenBank/DDBJ databases">
        <title>The diversity of rhizobia nodulating Mimosa spp. in eleven states of Brazil covering several biomes is determined by host plant, location, and edaphic factors.</title>
        <authorList>
            <person name="Rouws L."/>
            <person name="Barauna A."/>
            <person name="Beukes C."/>
            <person name="De Faria S.M."/>
            <person name="Gross E."/>
            <person name="Dos Reis Junior F.B."/>
            <person name="Simon M."/>
            <person name="Maluk M."/>
            <person name="Odee D.W."/>
            <person name="Kenicer G."/>
            <person name="Young J.P.W."/>
            <person name="Reis V.M."/>
            <person name="Zilli J."/>
            <person name="James E.K."/>
        </authorList>
    </citation>
    <scope>NUCLEOTIDE SEQUENCE [LARGE SCALE GENOMIC DNA]</scope>
    <source>
        <strain evidence="2 3">JPY77</strain>
    </source>
</reference>
<evidence type="ECO:0000256" key="1">
    <source>
        <dbReference type="ARBA" id="ARBA00022679"/>
    </source>
</evidence>
<protein>
    <submittedName>
        <fullName evidence="2">CaiB/BaiF CoA-transferase family protein</fullName>
    </submittedName>
</protein>
<dbReference type="Pfam" id="PF02515">
    <property type="entry name" value="CoA_transf_3"/>
    <property type="match status" value="1"/>
</dbReference>
<sequence>MSDQSGATAALPLHGKRIVSFCHFLQGPAAVQYLADLGAEVVKVEPISGAYERHWSGADLYVDETSVFFLAANRNCRSLAVDLKSAEGRQVVEKLIANADVVIQNYRPGVLERLGFGFEDCKRLKADIIYAAATGFGSSGPLVEKPGQDLLIQARCGLAAATGSSPTPVGGAVIDQHGAALLAMGVLAALVKRAATGQGGLVEGNLLNAGIDLQMEGITSFLTGKFDTDRFTRHPRLATWLHQAPYGLYQLADSAIVLPLTDAKVLAEALDSEPLRQLSDIDLYSERDRYADALQEVLRTRSFDEVAGPLDAHGVWFAKVQTYGDLRNDPQIQHNRVFRSVDINGSEVVLVNHPVRYDGQVLPLRRLALRPGQDTREILSELGYDEADVVTLEAHKAIRSGERRDWQEQSGQ</sequence>
<keyword evidence="1" id="KW-0808">Transferase</keyword>
<evidence type="ECO:0000313" key="3">
    <source>
        <dbReference type="Proteomes" id="UP001494588"/>
    </source>
</evidence>
<dbReference type="Gene3D" id="3.40.50.10540">
    <property type="entry name" value="Crotonobetainyl-coa:carnitine coa-transferase, domain 1"/>
    <property type="match status" value="1"/>
</dbReference>
<dbReference type="Proteomes" id="UP001494588">
    <property type="component" value="Unassembled WGS sequence"/>
</dbReference>
<name>A0ABU9QIC6_9BURK</name>
<dbReference type="Gene3D" id="3.30.1540.10">
    <property type="entry name" value="formyl-coa transferase, domain 3"/>
    <property type="match status" value="1"/>
</dbReference>
<evidence type="ECO:0000313" key="2">
    <source>
        <dbReference type="EMBL" id="MEM5289069.1"/>
    </source>
</evidence>
<dbReference type="EMBL" id="JAZHGC010000023">
    <property type="protein sequence ID" value="MEM5289069.1"/>
    <property type="molecule type" value="Genomic_DNA"/>
</dbReference>